<keyword evidence="10" id="KW-1185">Reference proteome</keyword>
<comment type="caution">
    <text evidence="9">The sequence shown here is derived from an EMBL/GenBank/DDBJ whole genome shotgun (WGS) entry which is preliminary data.</text>
</comment>
<dbReference type="Proteomes" id="UP000318294">
    <property type="component" value="Unassembled WGS sequence"/>
</dbReference>
<dbReference type="Gene3D" id="3.40.50.11380">
    <property type="match status" value="1"/>
</dbReference>
<dbReference type="InterPro" id="IPR011990">
    <property type="entry name" value="TPR-like_helical_dom_sf"/>
</dbReference>
<evidence type="ECO:0000256" key="3">
    <source>
        <dbReference type="ARBA" id="ARBA00011970"/>
    </source>
</evidence>
<dbReference type="Pfam" id="PF13432">
    <property type="entry name" value="TPR_16"/>
    <property type="match status" value="1"/>
</dbReference>
<dbReference type="AlphaFoldDB" id="A0A554XDE4"/>
<evidence type="ECO:0000256" key="7">
    <source>
        <dbReference type="ARBA" id="ARBA00022803"/>
    </source>
</evidence>
<organism evidence="9 10">
    <name type="scientific">Tepidimonas charontis</name>
    <dbReference type="NCBI Taxonomy" id="2267262"/>
    <lineage>
        <taxon>Bacteria</taxon>
        <taxon>Pseudomonadati</taxon>
        <taxon>Pseudomonadota</taxon>
        <taxon>Betaproteobacteria</taxon>
        <taxon>Burkholderiales</taxon>
        <taxon>Tepidimonas</taxon>
    </lineage>
</organism>
<dbReference type="InterPro" id="IPR019734">
    <property type="entry name" value="TPR_rpt"/>
</dbReference>
<evidence type="ECO:0000313" key="9">
    <source>
        <dbReference type="EMBL" id="TSE33860.1"/>
    </source>
</evidence>
<keyword evidence="7" id="KW-0802">TPR repeat</keyword>
<evidence type="ECO:0000256" key="1">
    <source>
        <dbReference type="ARBA" id="ARBA00004922"/>
    </source>
</evidence>
<keyword evidence="5" id="KW-0808">Transferase</keyword>
<protein>
    <recommendedName>
        <fullName evidence="3">protein O-GlcNAc transferase</fullName>
        <ecNumber evidence="3">2.4.1.255</ecNumber>
    </recommendedName>
</protein>
<reference evidence="9 10" key="1">
    <citation type="submission" date="2019-07" db="EMBL/GenBank/DDBJ databases">
        <title>Tepidimonas charontis SPSP-6 draft genome.</title>
        <authorList>
            <person name="Da Costa M.S."/>
            <person name="Froufe H.J.C."/>
            <person name="Egas C."/>
            <person name="Albuquerque L."/>
        </authorList>
    </citation>
    <scope>NUCLEOTIDE SEQUENCE [LARGE SCALE GENOMIC DNA]</scope>
    <source>
        <strain evidence="9 10">SPSP-6</strain>
    </source>
</reference>
<keyword evidence="9" id="KW-0449">Lipoprotein</keyword>
<dbReference type="SMART" id="SM00028">
    <property type="entry name" value="TPR"/>
    <property type="match status" value="3"/>
</dbReference>
<gene>
    <name evidence="9" type="ORF">Tchar_01612</name>
</gene>
<dbReference type="EC" id="2.4.1.255" evidence="3"/>
<evidence type="ECO:0000259" key="8">
    <source>
        <dbReference type="Pfam" id="PF13844"/>
    </source>
</evidence>
<evidence type="ECO:0000256" key="2">
    <source>
        <dbReference type="ARBA" id="ARBA00005386"/>
    </source>
</evidence>
<dbReference type="GO" id="GO:0097363">
    <property type="term" value="F:protein O-acetylglucosaminyltransferase activity"/>
    <property type="evidence" value="ECO:0007669"/>
    <property type="project" value="UniProtKB-EC"/>
</dbReference>
<name>A0A554XDE4_9BURK</name>
<comment type="similarity">
    <text evidence="2">Belongs to the glycosyltransferase 41 family. O-GlcNAc transferase subfamily.</text>
</comment>
<evidence type="ECO:0000256" key="5">
    <source>
        <dbReference type="ARBA" id="ARBA00022679"/>
    </source>
</evidence>
<proteinExistence type="inferred from homology"/>
<evidence type="ECO:0000256" key="4">
    <source>
        <dbReference type="ARBA" id="ARBA00022676"/>
    </source>
</evidence>
<accession>A0A554XDE4</accession>
<dbReference type="Pfam" id="PF13844">
    <property type="entry name" value="Glyco_transf_41"/>
    <property type="match status" value="2"/>
</dbReference>
<comment type="pathway">
    <text evidence="1">Protein modification; protein glycosylation.</text>
</comment>
<dbReference type="PANTHER" id="PTHR44835">
    <property type="entry name" value="UDP-N-ACETYLGLUCOSAMINE--PEPTIDE N-ACETYLGLUCOSAMINYLTRANSFERASE SPINDLY-RELATED"/>
    <property type="match status" value="1"/>
</dbReference>
<sequence>MMAQTSFWERLRRLLQRPSGLQRARAALQARDFRTAIAYLEKYLRRHPDDAAARCDLGLCWAQIGDKARAAQQFELALALNDTFAPALINQASILAEAHRSDDAWQLIRRMPLLDPHFPGLDQVLATLLHSRGDVEKARQAGLRAWLKAFDNPLQAEAWLFDSAYAEIPESTLTAEHHFWAQTLPPLAADPAVPARPAKAQRRADRRLRVGYWSPDFRNHSVFYFVYPLLKHHDRQRFEIYAYHDFTTSDELTNVIRACVDHFHAVGEMGDQQLLSLIASHDLDILVELAGHTSTNRLHLLKTRLARIQLTGLGYPPTTGLTSIDGKFSDRHITPGPYFDQFYTEAPFCLPESFWCFDPYWPVTQRRTQPPCDAGQTFTFASVGNISKVTTTILSVWADILRQCPDARLLVRSPNFIDPAAQRAFLGRAQRAGLDVNRLQLVDPVPSNEFLASFNEIDVLLDTYPFNGGTTSAFALYMGVAMVSRYGDGLRSRMGLSMLCNVGLSECAVADWDTYVERAVALYRERTIVRRFRAEAAQRFAATALGDGERYCRQVETAYREWWQAAASGAPPRPAFPPPHLPVKEITRRAYQAWGHGQSDVARRIIDYALRLDPHYLPARLLPILQRELDGDYAGILRETQALLETTNAAHDTAAALIALLRAALALDARDTLAIWRPRVAPDDTSDSIDRTYLTWLVRWIDAMMGADGRPNVASPVATARWAIVIEARDHERFDECRRQWQTALGEQASHVHFFPCCTATLPWDFDRVLHDLNETPVDFVLFASAGVRIVAANALLACEEALRHGDVVSFGGARQWNRLHWRRAAFDDKVSCYAVAAQMGRATVELRKSGASLQAIDNGWAILDGRWLAMGKATLLALPREAVALDWHLVGIPSLPWEEWVYRLGREQRLRLTTAQHLELIIDETDDTPWLHTADASAHLIERYGFDSAADLESDDTIMSIPVKDTNQLLLVRTLFDRGFPHDTIASAASTPCR</sequence>
<dbReference type="SUPFAM" id="SSF48452">
    <property type="entry name" value="TPR-like"/>
    <property type="match status" value="1"/>
</dbReference>
<evidence type="ECO:0000256" key="6">
    <source>
        <dbReference type="ARBA" id="ARBA00022737"/>
    </source>
</evidence>
<evidence type="ECO:0000313" key="10">
    <source>
        <dbReference type="Proteomes" id="UP000318294"/>
    </source>
</evidence>
<dbReference type="EMBL" id="VJON01000024">
    <property type="protein sequence ID" value="TSE33860.1"/>
    <property type="molecule type" value="Genomic_DNA"/>
</dbReference>
<dbReference type="InterPro" id="IPR029489">
    <property type="entry name" value="OGT/SEC/SPY_C"/>
</dbReference>
<dbReference type="Gene3D" id="1.25.40.10">
    <property type="entry name" value="Tetratricopeptide repeat domain"/>
    <property type="match status" value="1"/>
</dbReference>
<feature type="domain" description="O-GlcNAc transferase C-terminal" evidence="8">
    <location>
        <begin position="199"/>
        <end position="356"/>
    </location>
</feature>
<dbReference type="InterPro" id="IPR051939">
    <property type="entry name" value="Glycosyltr_41/O-GlcNAc_trsf"/>
</dbReference>
<keyword evidence="4" id="KW-0328">Glycosyltransferase</keyword>
<dbReference type="Gene3D" id="3.40.50.2000">
    <property type="entry name" value="Glycogen Phosphorylase B"/>
    <property type="match status" value="1"/>
</dbReference>
<feature type="domain" description="O-GlcNAc transferase C-terminal" evidence="8">
    <location>
        <begin position="379"/>
        <end position="554"/>
    </location>
</feature>
<keyword evidence="6" id="KW-0677">Repeat</keyword>
<dbReference type="PANTHER" id="PTHR44835:SF1">
    <property type="entry name" value="PROTEIN O-GLCNAC TRANSFERASE"/>
    <property type="match status" value="1"/>
</dbReference>